<dbReference type="RefSeq" id="XP_012651424.1">
    <property type="nucleotide sequence ID" value="XM_012795970.1"/>
</dbReference>
<accession>W7X9F8</accession>
<keyword evidence="2" id="KW-1185">Reference proteome</keyword>
<dbReference type="KEGG" id="tet:TTHERM_001026281"/>
<reference evidence="2" key="1">
    <citation type="journal article" date="2006" name="PLoS Biol.">
        <title>Macronuclear genome sequence of the ciliate Tetrahymena thermophila, a model eukaryote.</title>
        <authorList>
            <person name="Eisen J.A."/>
            <person name="Coyne R.S."/>
            <person name="Wu M."/>
            <person name="Wu D."/>
            <person name="Thiagarajan M."/>
            <person name="Wortman J.R."/>
            <person name="Badger J.H."/>
            <person name="Ren Q."/>
            <person name="Amedeo P."/>
            <person name="Jones K.M."/>
            <person name="Tallon L.J."/>
            <person name="Delcher A.L."/>
            <person name="Salzberg S.L."/>
            <person name="Silva J.C."/>
            <person name="Haas B.J."/>
            <person name="Majoros W.H."/>
            <person name="Farzad M."/>
            <person name="Carlton J.M."/>
            <person name="Smith R.K. Jr."/>
            <person name="Garg J."/>
            <person name="Pearlman R.E."/>
            <person name="Karrer K.M."/>
            <person name="Sun L."/>
            <person name="Manning G."/>
            <person name="Elde N.C."/>
            <person name="Turkewitz A.P."/>
            <person name="Asai D.J."/>
            <person name="Wilkes D.E."/>
            <person name="Wang Y."/>
            <person name="Cai H."/>
            <person name="Collins K."/>
            <person name="Stewart B.A."/>
            <person name="Lee S.R."/>
            <person name="Wilamowska K."/>
            <person name="Weinberg Z."/>
            <person name="Ruzzo W.L."/>
            <person name="Wloga D."/>
            <person name="Gaertig J."/>
            <person name="Frankel J."/>
            <person name="Tsao C.-C."/>
            <person name="Gorovsky M.A."/>
            <person name="Keeling P.J."/>
            <person name="Waller R.F."/>
            <person name="Patron N.J."/>
            <person name="Cherry J.M."/>
            <person name="Stover N.A."/>
            <person name="Krieger C.J."/>
            <person name="del Toro C."/>
            <person name="Ryder H.F."/>
            <person name="Williamson S.C."/>
            <person name="Barbeau R.A."/>
            <person name="Hamilton E.P."/>
            <person name="Orias E."/>
        </authorList>
    </citation>
    <scope>NUCLEOTIDE SEQUENCE [LARGE SCALE GENOMIC DNA]</scope>
    <source>
        <strain evidence="2">SB210</strain>
    </source>
</reference>
<dbReference type="Proteomes" id="UP000009168">
    <property type="component" value="Unassembled WGS sequence"/>
</dbReference>
<dbReference type="AlphaFoldDB" id="W7X9F8"/>
<organism evidence="1 2">
    <name type="scientific">Tetrahymena thermophila (strain SB210)</name>
    <dbReference type="NCBI Taxonomy" id="312017"/>
    <lineage>
        <taxon>Eukaryota</taxon>
        <taxon>Sar</taxon>
        <taxon>Alveolata</taxon>
        <taxon>Ciliophora</taxon>
        <taxon>Intramacronucleata</taxon>
        <taxon>Oligohymenophorea</taxon>
        <taxon>Hymenostomatida</taxon>
        <taxon>Tetrahymenina</taxon>
        <taxon>Tetrahymenidae</taxon>
        <taxon>Tetrahymena</taxon>
    </lineage>
</organism>
<sequence>MNTQENIELMNYLKIFAQPYASNSLKISKASQFNNLSQRRNKVLKLEFLVMKKQIMFLLCLIQRKMGSSEKKLAKMPQKLQPHQNINLTKQMNKIFLKKQMPLLLPDSASQYWEFKSNEGQSKLLKYLLKYKNIQFNLMQSHVLQQYLVQIFLR</sequence>
<proteinExistence type="predicted"/>
<dbReference type="InParanoid" id="W7X9F8"/>
<evidence type="ECO:0000313" key="2">
    <source>
        <dbReference type="Proteomes" id="UP000009168"/>
    </source>
</evidence>
<name>W7X9F8_TETTS</name>
<dbReference type="GeneID" id="24441456"/>
<protein>
    <submittedName>
        <fullName evidence="1">Uncharacterized protein</fullName>
    </submittedName>
</protein>
<evidence type="ECO:0000313" key="1">
    <source>
        <dbReference type="EMBL" id="EWS76040.1"/>
    </source>
</evidence>
<gene>
    <name evidence="1" type="ORF">TTHERM_001026281</name>
</gene>
<dbReference type="EMBL" id="GG662823">
    <property type="protein sequence ID" value="EWS76040.1"/>
    <property type="molecule type" value="Genomic_DNA"/>
</dbReference>